<gene>
    <name evidence="2" type="ORF">GDO78_018680</name>
</gene>
<accession>A0A8J6EJ59</accession>
<keyword evidence="3" id="KW-1185">Reference proteome</keyword>
<organism evidence="2 3">
    <name type="scientific">Eleutherodactylus coqui</name>
    <name type="common">Puerto Rican coqui</name>
    <dbReference type="NCBI Taxonomy" id="57060"/>
    <lineage>
        <taxon>Eukaryota</taxon>
        <taxon>Metazoa</taxon>
        <taxon>Chordata</taxon>
        <taxon>Craniata</taxon>
        <taxon>Vertebrata</taxon>
        <taxon>Euteleostomi</taxon>
        <taxon>Amphibia</taxon>
        <taxon>Batrachia</taxon>
        <taxon>Anura</taxon>
        <taxon>Neobatrachia</taxon>
        <taxon>Hyloidea</taxon>
        <taxon>Eleutherodactylidae</taxon>
        <taxon>Eleutherodactylinae</taxon>
        <taxon>Eleutherodactylus</taxon>
        <taxon>Eleutherodactylus</taxon>
    </lineage>
</organism>
<evidence type="ECO:0000313" key="3">
    <source>
        <dbReference type="Proteomes" id="UP000770717"/>
    </source>
</evidence>
<protein>
    <submittedName>
        <fullName evidence="2">Uncharacterized protein</fullName>
    </submittedName>
</protein>
<dbReference type="EMBL" id="WNTK01000342">
    <property type="protein sequence ID" value="KAG9470184.1"/>
    <property type="molecule type" value="Genomic_DNA"/>
</dbReference>
<comment type="caution">
    <text evidence="2">The sequence shown here is derived from an EMBL/GenBank/DDBJ whole genome shotgun (WGS) entry which is preliminary data.</text>
</comment>
<sequence>MALHELILKYLPLYKPEHPNIIQNILSPRHCHANLCTWTLKRISTHNLKNGGLPGILVILGICMYLDYFKWGFPKSPPKWSHY</sequence>
<dbReference type="AlphaFoldDB" id="A0A8J6EJ59"/>
<evidence type="ECO:0000256" key="1">
    <source>
        <dbReference type="SAM" id="Phobius"/>
    </source>
</evidence>
<feature type="transmembrane region" description="Helical" evidence="1">
    <location>
        <begin position="51"/>
        <end position="69"/>
    </location>
</feature>
<keyword evidence="1" id="KW-0812">Transmembrane</keyword>
<reference evidence="2" key="1">
    <citation type="thesis" date="2020" institute="ProQuest LLC" country="789 East Eisenhower Parkway, Ann Arbor, MI, USA">
        <title>Comparative Genomics and Chromosome Evolution.</title>
        <authorList>
            <person name="Mudd A.B."/>
        </authorList>
    </citation>
    <scope>NUCLEOTIDE SEQUENCE</scope>
    <source>
        <strain evidence="2">HN-11 Male</strain>
        <tissue evidence="2">Kidney and liver</tissue>
    </source>
</reference>
<keyword evidence="1" id="KW-1133">Transmembrane helix</keyword>
<name>A0A8J6EJ59_ELECQ</name>
<dbReference type="Proteomes" id="UP000770717">
    <property type="component" value="Unassembled WGS sequence"/>
</dbReference>
<keyword evidence="1" id="KW-0472">Membrane</keyword>
<proteinExistence type="predicted"/>
<evidence type="ECO:0000313" key="2">
    <source>
        <dbReference type="EMBL" id="KAG9470184.1"/>
    </source>
</evidence>